<protein>
    <recommendedName>
        <fullName evidence="3">Transposase</fullName>
    </recommendedName>
</protein>
<evidence type="ECO:0008006" key="3">
    <source>
        <dbReference type="Google" id="ProtNLM"/>
    </source>
</evidence>
<organism evidence="1 2">
    <name type="scientific">Mucilaginibacter paludis DSM 18603</name>
    <dbReference type="NCBI Taxonomy" id="714943"/>
    <lineage>
        <taxon>Bacteria</taxon>
        <taxon>Pseudomonadati</taxon>
        <taxon>Bacteroidota</taxon>
        <taxon>Sphingobacteriia</taxon>
        <taxon>Sphingobacteriales</taxon>
        <taxon>Sphingobacteriaceae</taxon>
        <taxon>Mucilaginibacter</taxon>
    </lineage>
</organism>
<dbReference type="RefSeq" id="WP_008504275.1">
    <property type="nucleotide sequence ID" value="NZ_CM001403.1"/>
</dbReference>
<gene>
    <name evidence="1" type="ORF">Mucpa_0526</name>
</gene>
<dbReference type="HOGENOM" id="CLU_2936573_0_0_10"/>
<dbReference type="AlphaFoldDB" id="H1Y1Q9"/>
<evidence type="ECO:0000313" key="2">
    <source>
        <dbReference type="Proteomes" id="UP000002774"/>
    </source>
</evidence>
<name>H1Y1Q9_9SPHI</name>
<dbReference type="EMBL" id="CM001403">
    <property type="protein sequence ID" value="EHQ24718.1"/>
    <property type="molecule type" value="Genomic_DNA"/>
</dbReference>
<proteinExistence type="predicted"/>
<sequence>MENIDKILEKLMLNRTRLMLNRFDEQLKEIIESDLQAFKSTGKQQLGNRQKPGNGKMMVA</sequence>
<accession>H1Y1Q9</accession>
<dbReference type="Proteomes" id="UP000002774">
    <property type="component" value="Chromosome"/>
</dbReference>
<keyword evidence="2" id="KW-1185">Reference proteome</keyword>
<reference evidence="1" key="1">
    <citation type="submission" date="2011-09" db="EMBL/GenBank/DDBJ databases">
        <title>The permanent draft genome of Mucilaginibacter paludis DSM 18603.</title>
        <authorList>
            <consortium name="US DOE Joint Genome Institute (JGI-PGF)"/>
            <person name="Lucas S."/>
            <person name="Han J."/>
            <person name="Lapidus A."/>
            <person name="Bruce D."/>
            <person name="Goodwin L."/>
            <person name="Pitluck S."/>
            <person name="Peters L."/>
            <person name="Kyrpides N."/>
            <person name="Mavromatis K."/>
            <person name="Ivanova N."/>
            <person name="Mikhailova N."/>
            <person name="Held B."/>
            <person name="Detter J.C."/>
            <person name="Tapia R."/>
            <person name="Han C."/>
            <person name="Land M."/>
            <person name="Hauser L."/>
            <person name="Markowitz V."/>
            <person name="Cheng J.-F."/>
            <person name="Hugenholtz P."/>
            <person name="Woyke T."/>
            <person name="Wu D."/>
            <person name="Tindall B."/>
            <person name="Brambilla E."/>
            <person name="Klenk H.-P."/>
            <person name="Eisen J.A."/>
        </authorList>
    </citation>
    <scope>NUCLEOTIDE SEQUENCE [LARGE SCALE GENOMIC DNA]</scope>
    <source>
        <strain evidence="1">DSM 18603</strain>
    </source>
</reference>
<evidence type="ECO:0000313" key="1">
    <source>
        <dbReference type="EMBL" id="EHQ24718.1"/>
    </source>
</evidence>